<comment type="caution">
    <text evidence="4">The sequence shown here is derived from an EMBL/GenBank/DDBJ whole genome shotgun (WGS) entry which is preliminary data.</text>
</comment>
<organism evidence="4 5">
    <name type="scientific">Alcaligenes endophyticus</name>
    <dbReference type="NCBI Taxonomy" id="1929088"/>
    <lineage>
        <taxon>Bacteria</taxon>
        <taxon>Pseudomonadati</taxon>
        <taxon>Pseudomonadota</taxon>
        <taxon>Betaproteobacteria</taxon>
        <taxon>Burkholderiales</taxon>
        <taxon>Alcaligenaceae</taxon>
        <taxon>Alcaligenes</taxon>
    </lineage>
</organism>
<dbReference type="SUPFAM" id="SSF54211">
    <property type="entry name" value="Ribosomal protein S5 domain 2-like"/>
    <property type="match status" value="1"/>
</dbReference>
<name>A0ABT8EK50_9BURK</name>
<feature type="domain" description="Impact N-terminal" evidence="2">
    <location>
        <begin position="17"/>
        <end position="117"/>
    </location>
</feature>
<dbReference type="InterPro" id="IPR023582">
    <property type="entry name" value="Impact"/>
</dbReference>
<dbReference type="PANTHER" id="PTHR16301">
    <property type="entry name" value="IMPACT-RELATED"/>
    <property type="match status" value="1"/>
</dbReference>
<dbReference type="PANTHER" id="PTHR16301:SF20">
    <property type="entry name" value="IMPACT FAMILY MEMBER YIGZ"/>
    <property type="match status" value="1"/>
</dbReference>
<dbReference type="EMBL" id="JAJHNU010000002">
    <property type="protein sequence ID" value="MDN4121656.1"/>
    <property type="molecule type" value="Genomic_DNA"/>
</dbReference>
<accession>A0ABT8EK50</accession>
<dbReference type="Proteomes" id="UP001168613">
    <property type="component" value="Unassembled WGS sequence"/>
</dbReference>
<keyword evidence="5" id="KW-1185">Reference proteome</keyword>
<evidence type="ECO:0000259" key="2">
    <source>
        <dbReference type="Pfam" id="PF01205"/>
    </source>
</evidence>
<dbReference type="InterPro" id="IPR001498">
    <property type="entry name" value="Impact_N"/>
</dbReference>
<dbReference type="SUPFAM" id="SSF54980">
    <property type="entry name" value="EF-G C-terminal domain-like"/>
    <property type="match status" value="1"/>
</dbReference>
<evidence type="ECO:0000259" key="3">
    <source>
        <dbReference type="Pfam" id="PF09186"/>
    </source>
</evidence>
<evidence type="ECO:0000256" key="1">
    <source>
        <dbReference type="ARBA" id="ARBA00007665"/>
    </source>
</evidence>
<comment type="similarity">
    <text evidence="1">Belongs to the IMPACT family.</text>
</comment>
<dbReference type="Gene3D" id="3.30.230.30">
    <property type="entry name" value="Impact, N-terminal domain"/>
    <property type="match status" value="1"/>
</dbReference>
<sequence length="200" mass="21770">MVQQTLLGIERYEEEIKKSRFIALAAPIESAAQALAFFQSQGAPEATHNCWAYKIGQEYRFNDDGEPGGTAGRPILQAIEGQQCDRVAVLVIRWFGGVKLGTGGLVRAYGGVAAQCLRLAEKRDLIPMAELSCHCGFSDMALVQSRFEQFSVQVQAESFDAQGVQWTLSLPTDQQASFITAFTNMTRGQGVCAPVVAESE</sequence>
<evidence type="ECO:0000313" key="5">
    <source>
        <dbReference type="Proteomes" id="UP001168613"/>
    </source>
</evidence>
<protein>
    <submittedName>
        <fullName evidence="4">IMPACT family protein</fullName>
    </submittedName>
</protein>
<reference evidence="4" key="1">
    <citation type="submission" date="2021-11" db="EMBL/GenBank/DDBJ databases">
        <title>Draft genome sequence of Alcaligenes endophyticus type strain CCUG 75668T.</title>
        <authorList>
            <person name="Salva-Serra F."/>
            <person name="Duran R.E."/>
            <person name="Seeger M."/>
            <person name="Moore E.R.B."/>
            <person name="Jaen-Luchoro D."/>
        </authorList>
    </citation>
    <scope>NUCLEOTIDE SEQUENCE</scope>
    <source>
        <strain evidence="4">CCUG 75668</strain>
    </source>
</reference>
<proteinExistence type="inferred from homology"/>
<dbReference type="Pfam" id="PF09186">
    <property type="entry name" value="DUF1949"/>
    <property type="match status" value="1"/>
</dbReference>
<dbReference type="InterPro" id="IPR015269">
    <property type="entry name" value="UPF0029_Impact_C"/>
</dbReference>
<dbReference type="Pfam" id="PF01205">
    <property type="entry name" value="Impact_N"/>
    <property type="match status" value="1"/>
</dbReference>
<feature type="domain" description="UPF0029" evidence="3">
    <location>
        <begin position="133"/>
        <end position="189"/>
    </location>
</feature>
<dbReference type="InterPro" id="IPR036956">
    <property type="entry name" value="Impact_N_sf"/>
</dbReference>
<dbReference type="Gene3D" id="3.30.70.240">
    <property type="match status" value="1"/>
</dbReference>
<dbReference type="InterPro" id="IPR020568">
    <property type="entry name" value="Ribosomal_Su5_D2-typ_SF"/>
</dbReference>
<dbReference type="InterPro" id="IPR035647">
    <property type="entry name" value="EFG_III/V"/>
</dbReference>
<gene>
    <name evidence="4" type="ORF">LMS43_10175</name>
</gene>
<evidence type="ECO:0000313" key="4">
    <source>
        <dbReference type="EMBL" id="MDN4121656.1"/>
    </source>
</evidence>